<dbReference type="RefSeq" id="WP_145111078.1">
    <property type="nucleotide sequence ID" value="NZ_CP036349.1"/>
</dbReference>
<evidence type="ECO:0000313" key="3">
    <source>
        <dbReference type="Proteomes" id="UP000316426"/>
    </source>
</evidence>
<evidence type="ECO:0000259" key="1">
    <source>
        <dbReference type="Pfam" id="PF13470"/>
    </source>
</evidence>
<organism evidence="2 3">
    <name type="scientific">Botrimarina mediterranea</name>
    <dbReference type="NCBI Taxonomy" id="2528022"/>
    <lineage>
        <taxon>Bacteria</taxon>
        <taxon>Pseudomonadati</taxon>
        <taxon>Planctomycetota</taxon>
        <taxon>Planctomycetia</taxon>
        <taxon>Pirellulales</taxon>
        <taxon>Lacipirellulaceae</taxon>
        <taxon>Botrimarina</taxon>
    </lineage>
</organism>
<dbReference type="PANTHER" id="PTHR34610">
    <property type="entry name" value="SSL7007 PROTEIN"/>
    <property type="match status" value="1"/>
</dbReference>
<protein>
    <recommendedName>
        <fullName evidence="1">PIN domain-containing protein</fullName>
    </recommendedName>
</protein>
<keyword evidence="3" id="KW-1185">Reference proteome</keyword>
<dbReference type="InterPro" id="IPR029060">
    <property type="entry name" value="PIN-like_dom_sf"/>
</dbReference>
<reference evidence="2 3" key="1">
    <citation type="submission" date="2019-02" db="EMBL/GenBank/DDBJ databases">
        <title>Deep-cultivation of Planctomycetes and their phenomic and genomic characterization uncovers novel biology.</title>
        <authorList>
            <person name="Wiegand S."/>
            <person name="Jogler M."/>
            <person name="Boedeker C."/>
            <person name="Pinto D."/>
            <person name="Vollmers J."/>
            <person name="Rivas-Marin E."/>
            <person name="Kohn T."/>
            <person name="Peeters S.H."/>
            <person name="Heuer A."/>
            <person name="Rast P."/>
            <person name="Oberbeckmann S."/>
            <person name="Bunk B."/>
            <person name="Jeske O."/>
            <person name="Meyerdierks A."/>
            <person name="Storesund J.E."/>
            <person name="Kallscheuer N."/>
            <person name="Luecker S."/>
            <person name="Lage O.M."/>
            <person name="Pohl T."/>
            <person name="Merkel B.J."/>
            <person name="Hornburger P."/>
            <person name="Mueller R.-W."/>
            <person name="Bruemmer F."/>
            <person name="Labrenz M."/>
            <person name="Spormann A.M."/>
            <person name="Op den Camp H."/>
            <person name="Overmann J."/>
            <person name="Amann R."/>
            <person name="Jetten M.S.M."/>
            <person name="Mascher T."/>
            <person name="Medema M.H."/>
            <person name="Devos D.P."/>
            <person name="Kaster A.-K."/>
            <person name="Ovreas L."/>
            <person name="Rohde M."/>
            <person name="Galperin M.Y."/>
            <person name="Jogler C."/>
        </authorList>
    </citation>
    <scope>NUCLEOTIDE SEQUENCE [LARGE SCALE GENOMIC DNA]</scope>
    <source>
        <strain evidence="2 3">Spa11</strain>
    </source>
</reference>
<evidence type="ECO:0000313" key="2">
    <source>
        <dbReference type="EMBL" id="QDV73672.1"/>
    </source>
</evidence>
<dbReference type="PANTHER" id="PTHR34610:SF3">
    <property type="entry name" value="SSL7007 PROTEIN"/>
    <property type="match status" value="1"/>
</dbReference>
<sequence length="156" mass="17229">MKTPLRVVFDCNVYFQAFVSERGPAAALLAEAVSGSLALYVSEVVLGEVVDVLNRPHLAAKFRYDAQRVQAFADKLRQIATMIDNPPHVFEFPRDPDDAHYIDLAVAAKARLVVSRDEDLLSLRDTGTEAGRDLVARFPELTILTPPEALALVRNP</sequence>
<feature type="domain" description="PIN" evidence="1">
    <location>
        <begin position="6"/>
        <end position="118"/>
    </location>
</feature>
<dbReference type="Proteomes" id="UP000316426">
    <property type="component" value="Chromosome"/>
</dbReference>
<dbReference type="KEGG" id="bmei:Spa11_18710"/>
<dbReference type="Pfam" id="PF13470">
    <property type="entry name" value="PIN_3"/>
    <property type="match status" value="1"/>
</dbReference>
<dbReference type="EMBL" id="CP036349">
    <property type="protein sequence ID" value="QDV73672.1"/>
    <property type="molecule type" value="Genomic_DNA"/>
</dbReference>
<gene>
    <name evidence="2" type="ORF">Spa11_18710</name>
</gene>
<proteinExistence type="predicted"/>
<accession>A0A518K795</accession>
<dbReference type="InterPro" id="IPR002716">
    <property type="entry name" value="PIN_dom"/>
</dbReference>
<dbReference type="SUPFAM" id="SSF88723">
    <property type="entry name" value="PIN domain-like"/>
    <property type="match status" value="1"/>
</dbReference>
<name>A0A518K795_9BACT</name>
<dbReference type="AlphaFoldDB" id="A0A518K795"/>
<dbReference type="InterPro" id="IPR002850">
    <property type="entry name" value="PIN_toxin-like"/>
</dbReference>
<dbReference type="NCBIfam" id="TIGR00305">
    <property type="entry name" value="putative toxin-antitoxin system toxin component, PIN family"/>
    <property type="match status" value="1"/>
</dbReference>